<feature type="chain" id="PRO_5046654571" evidence="1">
    <location>
        <begin position="24"/>
        <end position="84"/>
    </location>
</feature>
<evidence type="ECO:0000313" key="3">
    <source>
        <dbReference type="Proteomes" id="UP001266305"/>
    </source>
</evidence>
<dbReference type="Proteomes" id="UP001266305">
    <property type="component" value="Unassembled WGS sequence"/>
</dbReference>
<dbReference type="InterPro" id="IPR029047">
    <property type="entry name" value="HSP70_peptide-bd_sf"/>
</dbReference>
<proteinExistence type="predicted"/>
<protein>
    <submittedName>
        <fullName evidence="2">Uncharacterized protein</fullName>
    </submittedName>
</protein>
<organism evidence="2 3">
    <name type="scientific">Saguinus oedipus</name>
    <name type="common">Cotton-top tamarin</name>
    <name type="synonym">Oedipomidas oedipus</name>
    <dbReference type="NCBI Taxonomy" id="9490"/>
    <lineage>
        <taxon>Eukaryota</taxon>
        <taxon>Metazoa</taxon>
        <taxon>Chordata</taxon>
        <taxon>Craniata</taxon>
        <taxon>Vertebrata</taxon>
        <taxon>Euteleostomi</taxon>
        <taxon>Mammalia</taxon>
        <taxon>Eutheria</taxon>
        <taxon>Euarchontoglires</taxon>
        <taxon>Primates</taxon>
        <taxon>Haplorrhini</taxon>
        <taxon>Platyrrhini</taxon>
        <taxon>Cebidae</taxon>
        <taxon>Callitrichinae</taxon>
        <taxon>Saguinus</taxon>
    </lineage>
</organism>
<dbReference type="SUPFAM" id="SSF100920">
    <property type="entry name" value="Heat shock protein 70kD (HSP70), peptide-binding domain"/>
    <property type="match status" value="1"/>
</dbReference>
<gene>
    <name evidence="2" type="ORF">P7K49_027434</name>
</gene>
<dbReference type="EMBL" id="JASSZA010000014">
    <property type="protein sequence ID" value="KAK2093696.1"/>
    <property type="molecule type" value="Genomic_DNA"/>
</dbReference>
<dbReference type="Gene3D" id="2.60.34.10">
    <property type="entry name" value="Substrate Binding Domain Of DNAk, Chain A, domain 1"/>
    <property type="match status" value="1"/>
</dbReference>
<keyword evidence="3" id="KW-1185">Reference proteome</keyword>
<evidence type="ECO:0000313" key="2">
    <source>
        <dbReference type="EMBL" id="KAK2093696.1"/>
    </source>
</evidence>
<name>A0ABQ9U9V7_SAGOE</name>
<sequence>MSKGLQLVLILAVWVFSNKLVLGKQLPVLCVVTVSADINDSQHQATKNAGSIAGPDIEVTFDTDVNGIVSVSAVDKSTEQDHHH</sequence>
<keyword evidence="1" id="KW-0732">Signal</keyword>
<feature type="signal peptide" evidence="1">
    <location>
        <begin position="1"/>
        <end position="23"/>
    </location>
</feature>
<reference evidence="2 3" key="1">
    <citation type="submission" date="2023-05" db="EMBL/GenBank/DDBJ databases">
        <title>B98-5 Cell Line De Novo Hybrid Assembly: An Optical Mapping Approach.</title>
        <authorList>
            <person name="Kananen K."/>
            <person name="Auerbach J.A."/>
            <person name="Kautto E."/>
            <person name="Blachly J.S."/>
        </authorList>
    </citation>
    <scope>NUCLEOTIDE SEQUENCE [LARGE SCALE GENOMIC DNA]</scope>
    <source>
        <strain evidence="2">B95-8</strain>
        <tissue evidence="2">Cell line</tissue>
    </source>
</reference>
<evidence type="ECO:0000256" key="1">
    <source>
        <dbReference type="SAM" id="SignalP"/>
    </source>
</evidence>
<accession>A0ABQ9U9V7</accession>
<comment type="caution">
    <text evidence="2">The sequence shown here is derived from an EMBL/GenBank/DDBJ whole genome shotgun (WGS) entry which is preliminary data.</text>
</comment>